<dbReference type="NCBIfam" id="TIGR01549">
    <property type="entry name" value="HAD-SF-IA-v1"/>
    <property type="match status" value="1"/>
</dbReference>
<dbReference type="CDD" id="cd01427">
    <property type="entry name" value="HAD_like"/>
    <property type="match status" value="1"/>
</dbReference>
<sequence length="210" mass="22302">MLLDFDGPVCDVYAGLPASEVAAQLRTLLVARGADLPEHMLAQDDPLEVLHYSATLGEDLNRATHDVLTELEVNATATAQITPGVEDVVRYAADVGKPVAIVSNNSVAAVRAFLGAHGLLPMIRFIAARAEADPRLMKPNPHLVRKSLIELAAVPARTVLVGDSLTDIQAAKAAGVLSVGYANKPGKVDRFAVTSVDFVITRMHDLLPLL</sequence>
<dbReference type="GO" id="GO:0005829">
    <property type="term" value="C:cytosol"/>
    <property type="evidence" value="ECO:0007669"/>
    <property type="project" value="TreeGrafter"/>
</dbReference>
<dbReference type="PANTHER" id="PTHR43434">
    <property type="entry name" value="PHOSPHOGLYCOLATE PHOSPHATASE"/>
    <property type="match status" value="1"/>
</dbReference>
<dbReference type="InterPro" id="IPR050155">
    <property type="entry name" value="HAD-like_hydrolase_sf"/>
</dbReference>
<evidence type="ECO:0000313" key="1">
    <source>
        <dbReference type="EMBL" id="GES06279.1"/>
    </source>
</evidence>
<dbReference type="InterPro" id="IPR023214">
    <property type="entry name" value="HAD_sf"/>
</dbReference>
<dbReference type="GO" id="GO:0008967">
    <property type="term" value="F:phosphoglycolate phosphatase activity"/>
    <property type="evidence" value="ECO:0007669"/>
    <property type="project" value="TreeGrafter"/>
</dbReference>
<evidence type="ECO:0000313" key="2">
    <source>
        <dbReference type="Proteomes" id="UP000334990"/>
    </source>
</evidence>
<dbReference type="SUPFAM" id="SSF56784">
    <property type="entry name" value="HAD-like"/>
    <property type="match status" value="1"/>
</dbReference>
<dbReference type="EMBL" id="BLAD01000144">
    <property type="protein sequence ID" value="GES06279.1"/>
    <property type="molecule type" value="Genomic_DNA"/>
</dbReference>
<dbReference type="Gene3D" id="3.40.50.1000">
    <property type="entry name" value="HAD superfamily/HAD-like"/>
    <property type="match status" value="1"/>
</dbReference>
<gene>
    <name evidence="1" type="ORF">Acor_83480</name>
</gene>
<accession>A0A5M3WD65</accession>
<dbReference type="Proteomes" id="UP000334990">
    <property type="component" value="Unassembled WGS sequence"/>
</dbReference>
<dbReference type="GO" id="GO:0006281">
    <property type="term" value="P:DNA repair"/>
    <property type="evidence" value="ECO:0007669"/>
    <property type="project" value="TreeGrafter"/>
</dbReference>
<dbReference type="RefSeq" id="WP_218034819.1">
    <property type="nucleotide sequence ID" value="NZ_BAAABN010000100.1"/>
</dbReference>
<keyword evidence="2" id="KW-1185">Reference proteome</keyword>
<dbReference type="Pfam" id="PF00702">
    <property type="entry name" value="Hydrolase"/>
    <property type="match status" value="1"/>
</dbReference>
<comment type="caution">
    <text evidence="1">The sequence shown here is derived from an EMBL/GenBank/DDBJ whole genome shotgun (WGS) entry which is preliminary data.</text>
</comment>
<name>A0A5M3WD65_9ACTN</name>
<dbReference type="InterPro" id="IPR036412">
    <property type="entry name" value="HAD-like_sf"/>
</dbReference>
<reference evidence="1 2" key="1">
    <citation type="submission" date="2019-10" db="EMBL/GenBank/DDBJ databases">
        <title>Whole genome shotgun sequence of Acrocarpospora corrugata NBRC 13972.</title>
        <authorList>
            <person name="Ichikawa N."/>
            <person name="Kimura A."/>
            <person name="Kitahashi Y."/>
            <person name="Komaki H."/>
            <person name="Oguchi A."/>
        </authorList>
    </citation>
    <scope>NUCLEOTIDE SEQUENCE [LARGE SCALE GENOMIC DNA]</scope>
    <source>
        <strain evidence="1 2">NBRC 13972</strain>
    </source>
</reference>
<organism evidence="1 2">
    <name type="scientific">Acrocarpospora corrugata</name>
    <dbReference type="NCBI Taxonomy" id="35763"/>
    <lineage>
        <taxon>Bacteria</taxon>
        <taxon>Bacillati</taxon>
        <taxon>Actinomycetota</taxon>
        <taxon>Actinomycetes</taxon>
        <taxon>Streptosporangiales</taxon>
        <taxon>Streptosporangiaceae</taxon>
        <taxon>Acrocarpospora</taxon>
    </lineage>
</organism>
<keyword evidence="1" id="KW-0378">Hydrolase</keyword>
<dbReference type="InterPro" id="IPR006439">
    <property type="entry name" value="HAD-SF_hydro_IA"/>
</dbReference>
<dbReference type="PANTHER" id="PTHR43434:SF1">
    <property type="entry name" value="PHOSPHOGLYCOLATE PHOSPHATASE"/>
    <property type="match status" value="1"/>
</dbReference>
<protein>
    <submittedName>
        <fullName evidence="1">Hydrolase</fullName>
    </submittedName>
</protein>
<dbReference type="AlphaFoldDB" id="A0A5M3WD65"/>
<proteinExistence type="predicted"/>